<evidence type="ECO:0000313" key="4">
    <source>
        <dbReference type="Proteomes" id="UP001589707"/>
    </source>
</evidence>
<feature type="transmembrane region" description="Helical" evidence="2">
    <location>
        <begin position="701"/>
        <end position="723"/>
    </location>
</feature>
<sequence length="1151" mass="120651">MSAASGMHLLSLLVTLLLVAHAGVSWLVGWTAIRARSAKPLTALPTAHPHPSRPAPPPRGRGAPPGPPMRTPGPPQPGGMLPYPADDPMRRPNQPARRPGQLAATSGPAAPPGPGRPAVPPTDQTGLYLNILLGVAALLMVTAAIVFVTAASSVVIKAVSLWVVAVLFYATGLILCTLVAKLRPVGIALTAISLAIIPIAGIGLGGWELTSGSLAWFISSLAGVIAYVGAAVALRSQLVTWLSVAFAFSLTMSAAALTPAPVVWYFVVLILTTAPLTLLAVLLRKRLAKKFIRPQIILGDALAPLAVLGALFIQPFPSRLDWGILFAALGVHFLAGALLRRSAVRGVGARLSFALALLLVVNGLAIQELIGLTPFWSRPLTSAAAFLIGAVFVAELGLRGRTGAAANRRSMTASTVVLQLAGGLLLAIGIVFAFSREADGGSILALVIVVTAGVVAVAAGVFTALRADLMLPLGAALAVAAHLGTYSLQQVMLAGPEGARLADRVPGSVAASAAFAWTALLLIAFVGLNSAITSRWGRRLRLLRASMPVFLPAASVLLLANAPVAAHMVDSPLSGIIVVTVVPVLGLGAWWARNALLLVGTLPVALAFGFFIDDTWKALGLESKLASTVGFTCSAIIMATAIAGLSIVQIQLLRGGRRWRARYTIIATSILAGATLAGLLVLPFVYWSATADLPTYLASTALLPLPVVILVLGHWIASALAARQPSPIRGTELRLLPLSVAGAALFCMSSFGIIVNAHNSEALAGIAFIVLAGIAFAHAFMSRIPEAQLFGFFAFYFGLVSLTGLMVTGAALRFLLAAWGVWMAAYALYWVMSVTRDRRPGTRILFAGFSRWSLTPLVAAFIAMLWAFVTTFFVDADASALNSLTMLIAGVTLMMPAFMLVLMAQRIPHRLGRHITAEAATYLGALGGMIALSGIWQLRLVVPLHVLLAATIIWAIIYARSQPAASGAAARFVRVELRTVIPMALISITGVVAAFTADHAGYSLLFLIDHAALLVAGAVLVCGWALWWGLVGVSAGVVWFLRDLMWLALVIIAVFIIGVVIWQLLRKPKDRAPTSPPQGPPPPRPPQGFMPPPGPHRQPGPAGPPPPRRPAPQRPEPQRPAPPPGPGAGSPPPPRERKWQPPQHPPVNGPR</sequence>
<feature type="compositionally biased region" description="Pro residues" evidence="1">
    <location>
        <begin position="109"/>
        <end position="120"/>
    </location>
</feature>
<feature type="transmembrane region" description="Helical" evidence="2">
    <location>
        <begin position="351"/>
        <end position="370"/>
    </location>
</feature>
<feature type="transmembrane region" description="Helical" evidence="2">
    <location>
        <begin position="549"/>
        <end position="566"/>
    </location>
</feature>
<feature type="transmembrane region" description="Helical" evidence="2">
    <location>
        <begin position="12"/>
        <end position="33"/>
    </location>
</feature>
<keyword evidence="2" id="KW-1133">Transmembrane helix</keyword>
<feature type="transmembrane region" description="Helical" evidence="2">
    <location>
        <begin position="508"/>
        <end position="528"/>
    </location>
</feature>
<feature type="transmembrane region" description="Helical" evidence="2">
    <location>
        <begin position="762"/>
        <end position="782"/>
    </location>
</feature>
<dbReference type="EMBL" id="JBHMAU010000020">
    <property type="protein sequence ID" value="MFB9775224.1"/>
    <property type="molecule type" value="Genomic_DNA"/>
</dbReference>
<feature type="transmembrane region" description="Helical" evidence="2">
    <location>
        <begin position="572"/>
        <end position="590"/>
    </location>
</feature>
<feature type="transmembrane region" description="Helical" evidence="2">
    <location>
        <begin position="1046"/>
        <end position="1065"/>
    </location>
</feature>
<protein>
    <recommendedName>
        <fullName evidence="5">DUF2339 domain-containing protein</fullName>
    </recommendedName>
</protein>
<reference evidence="3 4" key="1">
    <citation type="submission" date="2024-09" db="EMBL/GenBank/DDBJ databases">
        <authorList>
            <person name="Sun Q."/>
            <person name="Mori K."/>
        </authorList>
    </citation>
    <scope>NUCLEOTIDE SEQUENCE [LARGE SCALE GENOMIC DNA]</scope>
    <source>
        <strain evidence="3 4">JCM 11683</strain>
    </source>
</reference>
<dbReference type="Proteomes" id="UP001589707">
    <property type="component" value="Unassembled WGS sequence"/>
</dbReference>
<keyword evidence="2" id="KW-0472">Membrane</keyword>
<feature type="compositionally biased region" description="Pro residues" evidence="1">
    <location>
        <begin position="1074"/>
        <end position="1133"/>
    </location>
</feature>
<feature type="transmembrane region" description="Helical" evidence="2">
    <location>
        <begin position="814"/>
        <end position="831"/>
    </location>
</feature>
<feature type="transmembrane region" description="Helical" evidence="2">
    <location>
        <begin position="665"/>
        <end position="689"/>
    </location>
</feature>
<feature type="transmembrane region" description="Helical" evidence="2">
    <location>
        <begin position="322"/>
        <end position="339"/>
    </location>
</feature>
<feature type="transmembrane region" description="Helical" evidence="2">
    <location>
        <begin position="789"/>
        <end position="808"/>
    </location>
</feature>
<feature type="transmembrane region" description="Helical" evidence="2">
    <location>
        <begin position="852"/>
        <end position="874"/>
    </location>
</feature>
<feature type="transmembrane region" description="Helical" evidence="2">
    <location>
        <begin position="595"/>
        <end position="613"/>
    </location>
</feature>
<accession>A0ABV5WYU0</accession>
<name>A0ABV5WYU0_9MICO</name>
<feature type="transmembrane region" description="Helical" evidence="2">
    <location>
        <begin position="1011"/>
        <end position="1039"/>
    </location>
</feature>
<feature type="transmembrane region" description="Helical" evidence="2">
    <location>
        <begin position="376"/>
        <end position="398"/>
    </location>
</feature>
<feature type="transmembrane region" description="Helical" evidence="2">
    <location>
        <begin position="735"/>
        <end position="756"/>
    </location>
</feature>
<feature type="compositionally biased region" description="Pro residues" evidence="1">
    <location>
        <begin position="52"/>
        <end position="77"/>
    </location>
</feature>
<evidence type="ECO:0008006" key="5">
    <source>
        <dbReference type="Google" id="ProtNLM"/>
    </source>
</evidence>
<feature type="transmembrane region" description="Helical" evidence="2">
    <location>
        <begin position="410"/>
        <end position="434"/>
    </location>
</feature>
<feature type="transmembrane region" description="Helical" evidence="2">
    <location>
        <begin position="187"/>
        <end position="207"/>
    </location>
</feature>
<feature type="transmembrane region" description="Helical" evidence="2">
    <location>
        <begin position="469"/>
        <end position="488"/>
    </location>
</feature>
<feature type="transmembrane region" description="Helical" evidence="2">
    <location>
        <begin position="295"/>
        <end position="316"/>
    </location>
</feature>
<feature type="transmembrane region" description="Helical" evidence="2">
    <location>
        <begin position="625"/>
        <end position="653"/>
    </location>
</feature>
<feature type="transmembrane region" description="Helical" evidence="2">
    <location>
        <begin position="980"/>
        <end position="1005"/>
    </location>
</feature>
<feature type="compositionally biased region" description="Pro residues" evidence="1">
    <location>
        <begin position="1142"/>
        <end position="1151"/>
    </location>
</feature>
<feature type="region of interest" description="Disordered" evidence="1">
    <location>
        <begin position="1070"/>
        <end position="1151"/>
    </location>
</feature>
<feature type="transmembrane region" description="Helical" evidence="2">
    <location>
        <begin position="159"/>
        <end position="180"/>
    </location>
</feature>
<feature type="transmembrane region" description="Helical" evidence="2">
    <location>
        <begin position="942"/>
        <end position="959"/>
    </location>
</feature>
<evidence type="ECO:0000256" key="1">
    <source>
        <dbReference type="SAM" id="MobiDB-lite"/>
    </source>
</evidence>
<keyword evidence="4" id="KW-1185">Reference proteome</keyword>
<feature type="transmembrane region" description="Helical" evidence="2">
    <location>
        <begin position="440"/>
        <end position="462"/>
    </location>
</feature>
<dbReference type="RefSeq" id="WP_376838158.1">
    <property type="nucleotide sequence ID" value="NZ_JBHMAU010000020.1"/>
</dbReference>
<gene>
    <name evidence="3" type="ORF">ACFFN1_02160</name>
</gene>
<feature type="transmembrane region" description="Helical" evidence="2">
    <location>
        <begin position="213"/>
        <end position="232"/>
    </location>
</feature>
<feature type="transmembrane region" description="Helical" evidence="2">
    <location>
        <begin position="263"/>
        <end position="283"/>
    </location>
</feature>
<evidence type="ECO:0000256" key="2">
    <source>
        <dbReference type="SAM" id="Phobius"/>
    </source>
</evidence>
<keyword evidence="2" id="KW-0812">Transmembrane</keyword>
<comment type="caution">
    <text evidence="3">The sequence shown here is derived from an EMBL/GenBank/DDBJ whole genome shotgun (WGS) entry which is preliminary data.</text>
</comment>
<feature type="transmembrane region" description="Helical" evidence="2">
    <location>
        <begin position="915"/>
        <end position="936"/>
    </location>
</feature>
<organism evidence="3 4">
    <name type="scientific">Brevibacterium otitidis</name>
    <dbReference type="NCBI Taxonomy" id="53364"/>
    <lineage>
        <taxon>Bacteria</taxon>
        <taxon>Bacillati</taxon>
        <taxon>Actinomycetota</taxon>
        <taxon>Actinomycetes</taxon>
        <taxon>Micrococcales</taxon>
        <taxon>Brevibacteriaceae</taxon>
        <taxon>Brevibacterium</taxon>
    </lineage>
</organism>
<evidence type="ECO:0000313" key="3">
    <source>
        <dbReference type="EMBL" id="MFB9775224.1"/>
    </source>
</evidence>
<feature type="transmembrane region" description="Helical" evidence="2">
    <location>
        <begin position="127"/>
        <end position="147"/>
    </location>
</feature>
<proteinExistence type="predicted"/>
<feature type="transmembrane region" description="Helical" evidence="2">
    <location>
        <begin position="880"/>
        <end position="903"/>
    </location>
</feature>
<feature type="region of interest" description="Disordered" evidence="1">
    <location>
        <begin position="43"/>
        <end position="120"/>
    </location>
</feature>
<feature type="transmembrane region" description="Helical" evidence="2">
    <location>
        <begin position="239"/>
        <end position="257"/>
    </location>
</feature>